<evidence type="ECO:0000259" key="8">
    <source>
        <dbReference type="Pfam" id="PF21982"/>
    </source>
</evidence>
<dbReference type="InterPro" id="IPR053924">
    <property type="entry name" value="RecX_HTH_2nd"/>
</dbReference>
<feature type="domain" description="RecX first three-helical" evidence="8">
    <location>
        <begin position="10"/>
        <end position="45"/>
    </location>
</feature>
<comment type="similarity">
    <text evidence="2 5">Belongs to the RecX family.</text>
</comment>
<evidence type="ECO:0000256" key="4">
    <source>
        <dbReference type="ARBA" id="ARBA00022490"/>
    </source>
</evidence>
<evidence type="ECO:0000259" key="7">
    <source>
        <dbReference type="Pfam" id="PF21981"/>
    </source>
</evidence>
<dbReference type="InterPro" id="IPR003783">
    <property type="entry name" value="Regulatory_RecX"/>
</dbReference>
<organism evidence="9 10">
    <name type="scientific">Candidatus Muproteobacteria bacterium RBG_16_64_11</name>
    <dbReference type="NCBI Taxonomy" id="1817758"/>
    <lineage>
        <taxon>Bacteria</taxon>
        <taxon>Pseudomonadati</taxon>
        <taxon>Pseudomonadota</taxon>
        <taxon>Candidatus Muproteobacteria</taxon>
    </lineage>
</organism>
<evidence type="ECO:0000256" key="1">
    <source>
        <dbReference type="ARBA" id="ARBA00004496"/>
    </source>
</evidence>
<dbReference type="InterPro" id="IPR053925">
    <property type="entry name" value="RecX_HTH_3rd"/>
</dbReference>
<evidence type="ECO:0000256" key="3">
    <source>
        <dbReference type="ARBA" id="ARBA00018111"/>
    </source>
</evidence>
<evidence type="ECO:0000256" key="5">
    <source>
        <dbReference type="HAMAP-Rule" id="MF_01114"/>
    </source>
</evidence>
<dbReference type="STRING" id="1817758.A2150_01545"/>
<sequence length="153" mass="17610">MAPDFDPARARQAALDWLARREHSVAELAAKLIKKGCADALARRVTGEMQREGLVSDERFTEMLVRARRARGFGPLWIKRELQEKGVAGELIADRLDISGHEWKAEIRRVRQKKFGSKQPKDFAERARQARFLHYRGFTHDQIRSAFGRDALI</sequence>
<dbReference type="PANTHER" id="PTHR33602:SF1">
    <property type="entry name" value="REGULATORY PROTEIN RECX FAMILY PROTEIN"/>
    <property type="match status" value="1"/>
</dbReference>
<accession>A0A1F6THZ2</accession>
<dbReference type="HAMAP" id="MF_01114">
    <property type="entry name" value="RecX"/>
    <property type="match status" value="1"/>
</dbReference>
<dbReference type="EMBL" id="MFSS01000013">
    <property type="protein sequence ID" value="OGI44742.1"/>
    <property type="molecule type" value="Genomic_DNA"/>
</dbReference>
<evidence type="ECO:0000313" key="9">
    <source>
        <dbReference type="EMBL" id="OGI44742.1"/>
    </source>
</evidence>
<protein>
    <recommendedName>
        <fullName evidence="3 5">Regulatory protein RecX</fullName>
    </recommendedName>
</protein>
<dbReference type="Proteomes" id="UP000177925">
    <property type="component" value="Unassembled WGS sequence"/>
</dbReference>
<gene>
    <name evidence="5" type="primary">recX</name>
    <name evidence="9" type="ORF">A2150_01545</name>
</gene>
<dbReference type="InterPro" id="IPR036388">
    <property type="entry name" value="WH-like_DNA-bd_sf"/>
</dbReference>
<feature type="domain" description="RecX second three-helical" evidence="6">
    <location>
        <begin position="56"/>
        <end position="94"/>
    </location>
</feature>
<comment type="function">
    <text evidence="5">Modulates RecA activity.</text>
</comment>
<keyword evidence="4 5" id="KW-0963">Cytoplasm</keyword>
<comment type="subcellular location">
    <subcellularLocation>
        <location evidence="1 5">Cytoplasm</location>
    </subcellularLocation>
</comment>
<reference evidence="9 10" key="1">
    <citation type="journal article" date="2016" name="Nat. Commun.">
        <title>Thousands of microbial genomes shed light on interconnected biogeochemical processes in an aquifer system.</title>
        <authorList>
            <person name="Anantharaman K."/>
            <person name="Brown C.T."/>
            <person name="Hug L.A."/>
            <person name="Sharon I."/>
            <person name="Castelle C.J."/>
            <person name="Probst A.J."/>
            <person name="Thomas B.C."/>
            <person name="Singh A."/>
            <person name="Wilkins M.J."/>
            <person name="Karaoz U."/>
            <person name="Brodie E.L."/>
            <person name="Williams K.H."/>
            <person name="Hubbard S.S."/>
            <person name="Banfield J.F."/>
        </authorList>
    </citation>
    <scope>NUCLEOTIDE SEQUENCE [LARGE SCALE GENOMIC DNA]</scope>
</reference>
<dbReference type="Gene3D" id="1.10.10.10">
    <property type="entry name" value="Winged helix-like DNA-binding domain superfamily/Winged helix DNA-binding domain"/>
    <property type="match status" value="3"/>
</dbReference>
<evidence type="ECO:0000259" key="6">
    <source>
        <dbReference type="Pfam" id="PF02631"/>
    </source>
</evidence>
<dbReference type="InterPro" id="IPR053926">
    <property type="entry name" value="RecX_HTH_1st"/>
</dbReference>
<comment type="caution">
    <text evidence="9">The sequence shown here is derived from an EMBL/GenBank/DDBJ whole genome shotgun (WGS) entry which is preliminary data.</text>
</comment>
<dbReference type="Pfam" id="PF02631">
    <property type="entry name" value="RecX_HTH2"/>
    <property type="match status" value="1"/>
</dbReference>
<dbReference type="PANTHER" id="PTHR33602">
    <property type="entry name" value="REGULATORY PROTEIN RECX FAMILY PROTEIN"/>
    <property type="match status" value="1"/>
</dbReference>
<dbReference type="GO" id="GO:0005737">
    <property type="term" value="C:cytoplasm"/>
    <property type="evidence" value="ECO:0007669"/>
    <property type="project" value="UniProtKB-SubCell"/>
</dbReference>
<dbReference type="AlphaFoldDB" id="A0A1F6THZ2"/>
<dbReference type="GO" id="GO:0006282">
    <property type="term" value="P:regulation of DNA repair"/>
    <property type="evidence" value="ECO:0007669"/>
    <property type="project" value="UniProtKB-UniRule"/>
</dbReference>
<dbReference type="Pfam" id="PF21981">
    <property type="entry name" value="RecX_HTH3"/>
    <property type="match status" value="1"/>
</dbReference>
<evidence type="ECO:0000313" key="10">
    <source>
        <dbReference type="Proteomes" id="UP000177925"/>
    </source>
</evidence>
<evidence type="ECO:0000256" key="2">
    <source>
        <dbReference type="ARBA" id="ARBA00009695"/>
    </source>
</evidence>
<dbReference type="Pfam" id="PF21982">
    <property type="entry name" value="RecX_HTH1"/>
    <property type="match status" value="1"/>
</dbReference>
<proteinExistence type="inferred from homology"/>
<feature type="domain" description="RecX third three-helical" evidence="7">
    <location>
        <begin position="107"/>
        <end position="146"/>
    </location>
</feature>
<name>A0A1F6THZ2_9PROT</name>